<dbReference type="Gene3D" id="3.90.1200.10">
    <property type="match status" value="1"/>
</dbReference>
<accession>A0A975TSS7</accession>
<evidence type="ECO:0000259" key="1">
    <source>
        <dbReference type="Pfam" id="PF01636"/>
    </source>
</evidence>
<dbReference type="RefSeq" id="WP_257893608.1">
    <property type="nucleotide sequence ID" value="NZ_JAIMBW010000001.1"/>
</dbReference>
<dbReference type="Pfam" id="PF01636">
    <property type="entry name" value="APH"/>
    <property type="match status" value="1"/>
</dbReference>
<dbReference type="InterPro" id="IPR011009">
    <property type="entry name" value="Kinase-like_dom_sf"/>
</dbReference>
<gene>
    <name evidence="2" type="ORF">KUL25_14570</name>
    <name evidence="3" type="ORF">KUL25_14575</name>
</gene>
<dbReference type="InterPro" id="IPR002575">
    <property type="entry name" value="Aminoglycoside_PTrfase"/>
</dbReference>
<sequence>MSHGTFLKAAGWAEAAATPLAGDASKRLYTRLTQGARTAIVMDAPMERPADETSFDAFRVVATHLSGLGLSAPEEYAADRAKGLILMEDLGDLTLARLLENNPDTARTAYAATAHLLSRLKSHPPEGLSAPDAAEMAEMTRLTFDFLPDSDALRDALMAALTDALVTEAPGAPVLSLRDVHAENLIWLPNREGHARVGLLDFQDALLMPDGYDLASLLDDPRREVPEAWRADLIAAHSTPSRIATLSLQRNLRILGIFRRLSTDFGKPAYAAFLPRTRTLIARAAEAIPTLQAPVAELLDRTNHWGAP</sequence>
<proteinExistence type="predicted"/>
<dbReference type="EMBL" id="CP078073">
    <property type="protein sequence ID" value="QXL86668.1"/>
    <property type="molecule type" value="Genomic_DNA"/>
</dbReference>
<evidence type="ECO:0000313" key="3">
    <source>
        <dbReference type="EMBL" id="QXL86668.1"/>
    </source>
</evidence>
<name>A0A975TSS7_9RHOB</name>
<organism evidence="3">
    <name type="scientific">Gymnodinialimonas phycosphaerae</name>
    <dbReference type="NCBI Taxonomy" id="2841589"/>
    <lineage>
        <taxon>Bacteria</taxon>
        <taxon>Pseudomonadati</taxon>
        <taxon>Pseudomonadota</taxon>
        <taxon>Alphaproteobacteria</taxon>
        <taxon>Rhodobacterales</taxon>
        <taxon>Paracoccaceae</taxon>
        <taxon>Gymnodinialimonas</taxon>
    </lineage>
</organism>
<dbReference type="SUPFAM" id="SSF56112">
    <property type="entry name" value="Protein kinase-like (PK-like)"/>
    <property type="match status" value="1"/>
</dbReference>
<evidence type="ECO:0000313" key="2">
    <source>
        <dbReference type="EMBL" id="MBY4893980.1"/>
    </source>
</evidence>
<dbReference type="Gene3D" id="3.30.200.20">
    <property type="entry name" value="Phosphorylase Kinase, domain 1"/>
    <property type="match status" value="1"/>
</dbReference>
<dbReference type="AlphaFoldDB" id="A0A975TSS7"/>
<dbReference type="EMBL" id="JAIMBW010000001">
    <property type="protein sequence ID" value="MBY4893980.1"/>
    <property type="molecule type" value="Genomic_DNA"/>
</dbReference>
<dbReference type="Proteomes" id="UP000693972">
    <property type="component" value="Unassembled WGS sequence"/>
</dbReference>
<evidence type="ECO:0000313" key="4">
    <source>
        <dbReference type="Proteomes" id="UP000693972"/>
    </source>
</evidence>
<protein>
    <submittedName>
        <fullName evidence="3">Phosphotransferase</fullName>
    </submittedName>
</protein>
<reference evidence="3 4" key="1">
    <citation type="submission" date="2021-07" db="EMBL/GenBank/DDBJ databases">
        <title>Karlodiniumbacter phycospheric gen. nov., sp. nov., a phycosphere bacterium isolated from karlodinium veneficum.</title>
        <authorList>
            <person name="Peng Y."/>
            <person name="Jiang L."/>
            <person name="Lee J."/>
        </authorList>
    </citation>
    <scope>NUCLEOTIDE SEQUENCE</scope>
    <source>
        <strain evidence="3 4">N5</strain>
    </source>
</reference>
<feature type="domain" description="Aminoglycoside phosphotransferase" evidence="1">
    <location>
        <begin position="17"/>
        <end position="240"/>
    </location>
</feature>
<keyword evidence="4" id="KW-1185">Reference proteome</keyword>